<evidence type="ECO:0000313" key="3">
    <source>
        <dbReference type="EMBL" id="PBK62174.1"/>
    </source>
</evidence>
<feature type="compositionally biased region" description="Low complexity" evidence="2">
    <location>
        <begin position="1020"/>
        <end position="1031"/>
    </location>
</feature>
<evidence type="ECO:0000256" key="2">
    <source>
        <dbReference type="SAM" id="MobiDB-lite"/>
    </source>
</evidence>
<feature type="region of interest" description="Disordered" evidence="2">
    <location>
        <begin position="294"/>
        <end position="337"/>
    </location>
</feature>
<keyword evidence="1" id="KW-0175">Coiled coil</keyword>
<gene>
    <name evidence="3" type="ORF">ARMSODRAFT_1025093</name>
</gene>
<feature type="region of interest" description="Disordered" evidence="2">
    <location>
        <begin position="1009"/>
        <end position="1040"/>
    </location>
</feature>
<protein>
    <submittedName>
        <fullName evidence="3">Uncharacterized protein</fullName>
    </submittedName>
</protein>
<evidence type="ECO:0000313" key="4">
    <source>
        <dbReference type="Proteomes" id="UP000218334"/>
    </source>
</evidence>
<keyword evidence="4" id="KW-1185">Reference proteome</keyword>
<dbReference type="EMBL" id="KZ293469">
    <property type="protein sequence ID" value="PBK62174.1"/>
    <property type="molecule type" value="Genomic_DNA"/>
</dbReference>
<evidence type="ECO:0000256" key="1">
    <source>
        <dbReference type="SAM" id="Coils"/>
    </source>
</evidence>
<proteinExistence type="predicted"/>
<name>A0A2H3AZS3_9AGAR</name>
<feature type="coiled-coil region" evidence="1">
    <location>
        <begin position="346"/>
        <end position="373"/>
    </location>
</feature>
<reference evidence="4" key="1">
    <citation type="journal article" date="2017" name="Nat. Ecol. Evol.">
        <title>Genome expansion and lineage-specific genetic innovations in the forest pathogenic fungi Armillaria.</title>
        <authorList>
            <person name="Sipos G."/>
            <person name="Prasanna A.N."/>
            <person name="Walter M.C."/>
            <person name="O'Connor E."/>
            <person name="Balint B."/>
            <person name="Krizsan K."/>
            <person name="Kiss B."/>
            <person name="Hess J."/>
            <person name="Varga T."/>
            <person name="Slot J."/>
            <person name="Riley R."/>
            <person name="Boka B."/>
            <person name="Rigling D."/>
            <person name="Barry K."/>
            <person name="Lee J."/>
            <person name="Mihaltcheva S."/>
            <person name="LaButti K."/>
            <person name="Lipzen A."/>
            <person name="Waldron R."/>
            <person name="Moloney N.M."/>
            <person name="Sperisen C."/>
            <person name="Kredics L."/>
            <person name="Vagvoelgyi C."/>
            <person name="Patrignani A."/>
            <person name="Fitzpatrick D."/>
            <person name="Nagy I."/>
            <person name="Doyle S."/>
            <person name="Anderson J.B."/>
            <person name="Grigoriev I.V."/>
            <person name="Gueldener U."/>
            <person name="Muensterkoetter M."/>
            <person name="Nagy L.G."/>
        </authorList>
    </citation>
    <scope>NUCLEOTIDE SEQUENCE [LARGE SCALE GENOMIC DNA]</scope>
    <source>
        <strain evidence="4">28-4</strain>
    </source>
</reference>
<organism evidence="3 4">
    <name type="scientific">Armillaria solidipes</name>
    <dbReference type="NCBI Taxonomy" id="1076256"/>
    <lineage>
        <taxon>Eukaryota</taxon>
        <taxon>Fungi</taxon>
        <taxon>Dikarya</taxon>
        <taxon>Basidiomycota</taxon>
        <taxon>Agaricomycotina</taxon>
        <taxon>Agaricomycetes</taxon>
        <taxon>Agaricomycetidae</taxon>
        <taxon>Agaricales</taxon>
        <taxon>Marasmiineae</taxon>
        <taxon>Physalacriaceae</taxon>
        <taxon>Armillaria</taxon>
    </lineage>
</organism>
<accession>A0A2H3AZS3</accession>
<sequence>MSHRSLHHVALVDGDIYSTVGYASSNRYPPISSQETSVLDPNTSQHSDMCRFHQLTNEWPYMMLVPTSKPFYGPLFERLAFDEKSLPVEGYEEVQGEFTVMFWSLKSGVMNDWIALEQNMRALLSAMLHFSSAPLPQLWQPWSYPKRFGYQHQHKSRRLAKVSILKSRDAFIPLMAVLSFAFVLMQWQEKLDEQFDWREKVLKRANVHPQWLADIEDSIVLDELVPRVSGVAHYATSEFLIFLPDLIHMFPDIPIYINWGPELPVHVPDYLHPLEVPTIDEIKGLLAKCQSTHDTVASEPSSPARDFHPNSCVPSSPAHAPAPQNFPSVEKYSGQRQDEDWRSFFVRRAAENAKRAEKESAETRQQRQQRINNAARGCVPGRKGARVFYWDDVEGTLIRRAAGHKNYEWHWNRYGPKQRQYNSFRDEWDLCEELQPDDGPTYMSDEDDDKGDEDFYVPLYDDDNNNNISSHNEGIYSSSADLMRVHSITDDMHTQESQAEVNTDEIAASRDALDDLVYYRFGFVTPSFPVASPSSAPEMHHVCKFMGLLQDASITQGQREVLCHFFGYLQLAHTIEDVPATFYDLRQPDADVHFPPGFRISRESLNGETWYILSPHQEDARADFIILLTSAASVLEILRRRWGPDLNAIAKKLLERCIPFNAAIRSSHERLAAPKVLPCFSCLGYQPVNYKPDPLDFATYHSLCKGFLRSQRGRAALLAGGILARIARDYIPDDEVYMGPSHDLYSSGVCFVKDGESGASYWDDQLTDDEINLLCSVYMVEMGRQNGNDQQRTMLSWFPKPAAWATSGLNIGFWTSDYESWYQKRLQENMSENAVLRSTNQWRHSLRFLRRSQRVAEANEKLAGILLVIMPSCTCLLFPDGHDLESKQKLAAHLLELKILKKNSIDGSANHEQVSSKASGSSHIASNEVVHMVPLGMSSNVPEEHRLADRLVALTLTDDGPNERDQSSKLWSSRREFQLSHEGAMPGKMKKVSINDAQNSISAVANEALNPQPRSPLPMTSSNSSPANPTSKPMSHPLCSPRTWQRQAIPRSAALAARRSVPAPLAHAESIIDCIENEAKLLLDRLRSWPDVNTQDTNQVSDRREQLKAVDLDMKKLCESLSRVKYGHENALHGRKADVVNVFRQIDNIHQVYNAHLPEVEASVEPLEYDAGYVYIHPLEKVHGLAQLVTLFGVICHVIGGFAEGFCNLAIQTTLLLVSGAMATNLTDKDSDGDSVLDANQDAILNQMLSSLYTALKAMNIDGRTTMYAVCPDCNSCYEPTYTTVLSSCPSYPTHCQNMIPGSSGRSPCRAGLLTSDGKPKKPFLMASLEDYIARTLTDSQLEDLCDAACDQALHSLRQPSGPDRNITNVFQAEFMRHFKGPDGRRLFID</sequence>
<dbReference type="Proteomes" id="UP000218334">
    <property type="component" value="Unassembled WGS sequence"/>
</dbReference>